<protein>
    <submittedName>
        <fullName evidence="1">Uncharacterized protein</fullName>
    </submittedName>
</protein>
<dbReference type="GeneID" id="29273432"/>
<proteinExistence type="predicted"/>
<dbReference type="HOGENOM" id="CLU_2702930_0_0_5"/>
<dbReference type="Proteomes" id="UP000007753">
    <property type="component" value="Chromosome 1"/>
</dbReference>
<dbReference type="RefSeq" id="WP_013040144.1">
    <property type="nucleotide sequence ID" value="NC_014006.1"/>
</dbReference>
<keyword evidence="2" id="KW-1185">Reference proteome</keyword>
<organism evidence="1 2">
    <name type="scientific">Sphingobium indicum (strain DSM 16413 / CCM 7287 / MTCC 6362 / UT26 / NBRC 101211 / UT26S)</name>
    <name type="common">Sphingobium japonicum</name>
    <dbReference type="NCBI Taxonomy" id="452662"/>
    <lineage>
        <taxon>Bacteria</taxon>
        <taxon>Pseudomonadati</taxon>
        <taxon>Pseudomonadota</taxon>
        <taxon>Alphaproteobacteria</taxon>
        <taxon>Sphingomonadales</taxon>
        <taxon>Sphingomonadaceae</taxon>
        <taxon>Sphingobium</taxon>
    </lineage>
</organism>
<dbReference type="KEGG" id="sjp:SJA_C1-18270"/>
<accession>D4Z229</accession>
<dbReference type="STRING" id="452662.SJA_C1-18270"/>
<evidence type="ECO:0000313" key="1">
    <source>
        <dbReference type="EMBL" id="BAI96661.1"/>
    </source>
</evidence>
<evidence type="ECO:0000313" key="2">
    <source>
        <dbReference type="Proteomes" id="UP000007753"/>
    </source>
</evidence>
<dbReference type="AlphaFoldDB" id="D4Z229"/>
<dbReference type="EMBL" id="AP010803">
    <property type="protein sequence ID" value="BAI96661.1"/>
    <property type="molecule type" value="Genomic_DNA"/>
</dbReference>
<name>D4Z229_SPHIU</name>
<reference evidence="1 2" key="1">
    <citation type="journal article" date="2010" name="J. Bacteriol.">
        <title>Complete genome sequence of the representative gamma-hexachlorocyclohexane-degrading bacterium Sphingobium japonicum UT26.</title>
        <authorList>
            <person name="Nagata Y."/>
            <person name="Ohtsubo Y."/>
            <person name="Endo R."/>
            <person name="Ichikawa N."/>
            <person name="Ankai A."/>
            <person name="Oguchi A."/>
            <person name="Fukui S."/>
            <person name="Fujita N."/>
            <person name="Tsuda M."/>
        </authorList>
    </citation>
    <scope>NUCLEOTIDE SEQUENCE [LARGE SCALE GENOMIC DNA]</scope>
    <source>
        <strain evidence="2">DSM 16413 / CCM 7287 / MTCC 6362 / UT26 / NBRC 101211 / UT26S</strain>
    </source>
</reference>
<sequence>MPQIEVQVVARTWVNRRITVDAPNEEIAAGQAIALAKASLGDWEVAGARDYIQVRMDPQDLTDFGTDEIRIEE</sequence>
<gene>
    <name evidence="1" type="ordered locus">SJA_C1-18270</name>
</gene>